<feature type="binding site" evidence="5">
    <location>
        <begin position="141"/>
        <end position="143"/>
    </location>
    <ligand>
        <name>FAD</name>
        <dbReference type="ChEBI" id="CHEBI:57692"/>
    </ligand>
</feature>
<dbReference type="GO" id="GO:0050660">
    <property type="term" value="F:flavin adenine dinucleotide binding"/>
    <property type="evidence" value="ECO:0007669"/>
    <property type="project" value="TreeGrafter"/>
</dbReference>
<protein>
    <submittedName>
        <fullName evidence="9">Putative MERCURIC REDUCTASE</fullName>
    </submittedName>
</protein>
<comment type="cofactor">
    <cofactor evidence="5">
        <name>FAD</name>
        <dbReference type="ChEBI" id="CHEBI:57692"/>
    </cofactor>
    <text evidence="5">Binds 1 FAD per subunit.</text>
</comment>
<feature type="binding site" evidence="5">
    <location>
        <position position="309"/>
    </location>
    <ligand>
        <name>FAD</name>
        <dbReference type="ChEBI" id="CHEBI:57692"/>
    </ligand>
</feature>
<evidence type="ECO:0000256" key="4">
    <source>
        <dbReference type="PIRSR" id="PIRSR000350-2"/>
    </source>
</evidence>
<dbReference type="STRING" id="1867952.MTBPR1_160034"/>
<dbReference type="InterPro" id="IPR036188">
    <property type="entry name" value="FAD/NAD-bd_sf"/>
</dbReference>
<dbReference type="EMBL" id="FLYE01000008">
    <property type="protein sequence ID" value="SCA56043.1"/>
    <property type="molecule type" value="Genomic_DNA"/>
</dbReference>
<dbReference type="PANTHER" id="PTHR43014">
    <property type="entry name" value="MERCURIC REDUCTASE"/>
    <property type="match status" value="1"/>
</dbReference>
<dbReference type="Pfam" id="PF07992">
    <property type="entry name" value="Pyr_redox_2"/>
    <property type="match status" value="1"/>
</dbReference>
<organism evidence="9 10">
    <name type="scientific">Candidatus Terasakiella magnetica</name>
    <dbReference type="NCBI Taxonomy" id="1867952"/>
    <lineage>
        <taxon>Bacteria</taxon>
        <taxon>Pseudomonadati</taxon>
        <taxon>Pseudomonadota</taxon>
        <taxon>Alphaproteobacteria</taxon>
        <taxon>Rhodospirillales</taxon>
        <taxon>Terasakiellaceae</taxon>
        <taxon>Terasakiella</taxon>
    </lineage>
</organism>
<dbReference type="Gene3D" id="3.50.50.60">
    <property type="entry name" value="FAD/NAD(P)-binding domain"/>
    <property type="match status" value="2"/>
</dbReference>
<sequence>MTTHNVEVAIIGAGTAGMGAYREVTKKTDSVVLIEGGEYGTTCARVGCMPSKLLIAAAEAAHFGQHTQPFGVSYDKPVIDGKAVMDRVKSERDRFVGFVKEDVEDWNEAHRIRAFAKFIDDNTLELSNGDTVNAERIVIATGSSTFVPPPFKAFGDRLIVNDDVFDWDDLPESVVVFGAGVIGLELGQSLSRLGVRVSLFGRDHLVGPLSDDVVKYKARETFMDEFDFHPHGEVTRMEKVGNGVEIDHMVDGETLTEKYDYALVATGRRPNVDKLGLEKTSLKLDERGVPHFVLATGQTSASHIFIAGDAVNNIPLLHEAADEGKIVGFNAARYPEIKAFVKSSPIAVMFSDPQIMMVGESYRQLEGRDADFAIGSVDFKGQGRSRVMLVNNGILRVYGERGTGRFLGAEMIGPKAEHIAHLLAWAHQSNLTVSEMLDRPFYHPVVEEGVRTALRDLNHELKLGPVSPVRCLDCGPGA</sequence>
<feature type="binding site" evidence="5">
    <location>
        <position position="52"/>
    </location>
    <ligand>
        <name>FAD</name>
        <dbReference type="ChEBI" id="CHEBI:57692"/>
    </ligand>
</feature>
<dbReference type="InterPro" id="IPR001100">
    <property type="entry name" value="Pyr_nuc-diS_OxRdtase"/>
</dbReference>
<evidence type="ECO:0000256" key="5">
    <source>
        <dbReference type="PIRSR" id="PIRSR000350-3"/>
    </source>
</evidence>
<dbReference type="InterPro" id="IPR023753">
    <property type="entry name" value="FAD/NAD-binding_dom"/>
</dbReference>
<evidence type="ECO:0000256" key="2">
    <source>
        <dbReference type="ARBA" id="ARBA00022630"/>
    </source>
</evidence>
<dbReference type="GO" id="GO:0003955">
    <property type="term" value="F:NAD(P)H dehydrogenase (quinone) activity"/>
    <property type="evidence" value="ECO:0007669"/>
    <property type="project" value="TreeGrafter"/>
</dbReference>
<feature type="binding site" evidence="5">
    <location>
        <begin position="178"/>
        <end position="185"/>
    </location>
    <ligand>
        <name>NAD(+)</name>
        <dbReference type="ChEBI" id="CHEBI:57540"/>
    </ligand>
</feature>
<dbReference type="NCBIfam" id="NF004939">
    <property type="entry name" value="PRK06292.1-1"/>
    <property type="match status" value="1"/>
</dbReference>
<dbReference type="SUPFAM" id="SSF51905">
    <property type="entry name" value="FAD/NAD(P)-binding domain"/>
    <property type="match status" value="1"/>
</dbReference>
<name>A0A1C3RFH1_9PROT</name>
<feature type="domain" description="FAD/NAD(P)-binding" evidence="8">
    <location>
        <begin position="7"/>
        <end position="324"/>
    </location>
</feature>
<dbReference type="InterPro" id="IPR016156">
    <property type="entry name" value="FAD/NAD-linked_Rdtase_dimer_sf"/>
</dbReference>
<evidence type="ECO:0000256" key="1">
    <source>
        <dbReference type="ARBA" id="ARBA00007532"/>
    </source>
</evidence>
<dbReference type="Gene3D" id="3.30.390.30">
    <property type="match status" value="1"/>
</dbReference>
<evidence type="ECO:0000256" key="6">
    <source>
        <dbReference type="PIRSR" id="PIRSR000350-4"/>
    </source>
</evidence>
<evidence type="ECO:0000313" key="9">
    <source>
        <dbReference type="EMBL" id="SCA56043.1"/>
    </source>
</evidence>
<feature type="disulfide bond" description="Redox-active" evidence="6">
    <location>
        <begin position="43"/>
        <end position="48"/>
    </location>
</feature>
<keyword evidence="10" id="KW-1185">Reference proteome</keyword>
<dbReference type="PIRSF" id="PIRSF000350">
    <property type="entry name" value="Mercury_reductase_MerA"/>
    <property type="match status" value="1"/>
</dbReference>
<dbReference type="Pfam" id="PF02852">
    <property type="entry name" value="Pyr_redox_dim"/>
    <property type="match status" value="1"/>
</dbReference>
<proteinExistence type="inferred from homology"/>
<keyword evidence="5" id="KW-0520">NAD</keyword>
<dbReference type="InterPro" id="IPR004099">
    <property type="entry name" value="Pyr_nucl-diS_OxRdtase_dimer"/>
</dbReference>
<dbReference type="AlphaFoldDB" id="A0A1C3RFH1"/>
<feature type="active site" description="Proton acceptor" evidence="4">
    <location>
        <position position="443"/>
    </location>
</feature>
<dbReference type="OrthoDB" id="9776382at2"/>
<reference evidence="9 10" key="1">
    <citation type="submission" date="2016-07" db="EMBL/GenBank/DDBJ databases">
        <authorList>
            <person name="Lefevre C.T."/>
        </authorList>
    </citation>
    <scope>NUCLEOTIDE SEQUENCE [LARGE SCALE GENOMIC DNA]</scope>
    <source>
        <strain evidence="9">PR1</strain>
    </source>
</reference>
<keyword evidence="3 5" id="KW-0274">FAD</keyword>
<feature type="binding site" evidence="5">
    <location>
        <position position="267"/>
    </location>
    <ligand>
        <name>NAD(+)</name>
        <dbReference type="ChEBI" id="CHEBI:57540"/>
    </ligand>
</feature>
<keyword evidence="2" id="KW-0285">Flavoprotein</keyword>
<dbReference type="SUPFAM" id="SSF55424">
    <property type="entry name" value="FAD/NAD-linked reductases, dimerisation (C-terminal) domain"/>
    <property type="match status" value="1"/>
</dbReference>
<comment type="similarity">
    <text evidence="1">Belongs to the class-I pyridine nucleotide-disulfide oxidoreductase family.</text>
</comment>
<accession>A0A1C3RFH1</accession>
<evidence type="ECO:0000256" key="3">
    <source>
        <dbReference type="ARBA" id="ARBA00022827"/>
    </source>
</evidence>
<feature type="domain" description="Pyridine nucleotide-disulphide oxidoreductase dimerisation" evidence="7">
    <location>
        <begin position="347"/>
        <end position="453"/>
    </location>
</feature>
<evidence type="ECO:0000313" key="10">
    <source>
        <dbReference type="Proteomes" id="UP000231658"/>
    </source>
</evidence>
<dbReference type="PANTHER" id="PTHR43014:SF4">
    <property type="entry name" value="PYRIDINE NUCLEOTIDE-DISULFIDE OXIDOREDUCTASE RCLA-RELATED"/>
    <property type="match status" value="1"/>
</dbReference>
<keyword evidence="5" id="KW-0547">Nucleotide-binding</keyword>
<dbReference type="Proteomes" id="UP000231658">
    <property type="component" value="Unassembled WGS sequence"/>
</dbReference>
<dbReference type="PRINTS" id="PR00411">
    <property type="entry name" value="PNDRDTASEI"/>
</dbReference>
<gene>
    <name evidence="9" type="ORF">MTBPR1_160034</name>
</gene>
<dbReference type="RefSeq" id="WP_069186730.1">
    <property type="nucleotide sequence ID" value="NZ_FLYE01000008.1"/>
</dbReference>
<evidence type="ECO:0000259" key="8">
    <source>
        <dbReference type="Pfam" id="PF07992"/>
    </source>
</evidence>
<evidence type="ECO:0000259" key="7">
    <source>
        <dbReference type="Pfam" id="PF02852"/>
    </source>
</evidence>
<dbReference type="PRINTS" id="PR00368">
    <property type="entry name" value="FADPNR"/>
</dbReference>